<dbReference type="Proteomes" id="UP000799439">
    <property type="component" value="Unassembled WGS sequence"/>
</dbReference>
<comment type="caution">
    <text evidence="1">The sequence shown here is derived from an EMBL/GenBank/DDBJ whole genome shotgun (WGS) entry which is preliminary data.</text>
</comment>
<sequence>MDSDCLFTSHTKKKAKSRFEILRHALKSRSIQQSFESGQCLGEWALQPGVIVLADRASV</sequence>
<keyword evidence="2" id="KW-1185">Reference proteome</keyword>
<protein>
    <submittedName>
        <fullName evidence="1">Uncharacterized protein</fullName>
    </submittedName>
</protein>
<evidence type="ECO:0000313" key="2">
    <source>
        <dbReference type="Proteomes" id="UP000799439"/>
    </source>
</evidence>
<dbReference type="AlphaFoldDB" id="A0A9P4J7N1"/>
<dbReference type="EMBL" id="ML996082">
    <property type="protein sequence ID" value="KAF2155600.1"/>
    <property type="molecule type" value="Genomic_DNA"/>
</dbReference>
<reference evidence="1" key="1">
    <citation type="journal article" date="2020" name="Stud. Mycol.">
        <title>101 Dothideomycetes genomes: a test case for predicting lifestyles and emergence of pathogens.</title>
        <authorList>
            <person name="Haridas S."/>
            <person name="Albert R."/>
            <person name="Binder M."/>
            <person name="Bloem J."/>
            <person name="Labutti K."/>
            <person name="Salamov A."/>
            <person name="Andreopoulos B."/>
            <person name="Baker S."/>
            <person name="Barry K."/>
            <person name="Bills G."/>
            <person name="Bluhm B."/>
            <person name="Cannon C."/>
            <person name="Castanera R."/>
            <person name="Culley D."/>
            <person name="Daum C."/>
            <person name="Ezra D."/>
            <person name="Gonzalez J."/>
            <person name="Henrissat B."/>
            <person name="Kuo A."/>
            <person name="Liang C."/>
            <person name="Lipzen A."/>
            <person name="Lutzoni F."/>
            <person name="Magnuson J."/>
            <person name="Mondo S."/>
            <person name="Nolan M."/>
            <person name="Ohm R."/>
            <person name="Pangilinan J."/>
            <person name="Park H.-J."/>
            <person name="Ramirez L."/>
            <person name="Alfaro M."/>
            <person name="Sun H."/>
            <person name="Tritt A."/>
            <person name="Yoshinaga Y."/>
            <person name="Zwiers L.-H."/>
            <person name="Turgeon B."/>
            <person name="Goodwin S."/>
            <person name="Spatafora J."/>
            <person name="Crous P."/>
            <person name="Grigoriev I."/>
        </authorList>
    </citation>
    <scope>NUCLEOTIDE SEQUENCE</scope>
    <source>
        <strain evidence="1">CBS 260.36</strain>
    </source>
</reference>
<accession>A0A9P4J7N1</accession>
<gene>
    <name evidence="1" type="ORF">K461DRAFT_274614</name>
</gene>
<proteinExistence type="predicted"/>
<organism evidence="1 2">
    <name type="scientific">Myriangium duriaei CBS 260.36</name>
    <dbReference type="NCBI Taxonomy" id="1168546"/>
    <lineage>
        <taxon>Eukaryota</taxon>
        <taxon>Fungi</taxon>
        <taxon>Dikarya</taxon>
        <taxon>Ascomycota</taxon>
        <taxon>Pezizomycotina</taxon>
        <taxon>Dothideomycetes</taxon>
        <taxon>Dothideomycetidae</taxon>
        <taxon>Myriangiales</taxon>
        <taxon>Myriangiaceae</taxon>
        <taxon>Myriangium</taxon>
    </lineage>
</organism>
<name>A0A9P4J7N1_9PEZI</name>
<evidence type="ECO:0000313" key="1">
    <source>
        <dbReference type="EMBL" id="KAF2155600.1"/>
    </source>
</evidence>